<dbReference type="PANTHER" id="PTHR12919:SF20">
    <property type="entry name" value="SMALL RIBOSOMAL SUBUNIT PROTEIN BS16M"/>
    <property type="match status" value="1"/>
</dbReference>
<dbReference type="GO" id="GO:0015935">
    <property type="term" value="C:small ribosomal subunit"/>
    <property type="evidence" value="ECO:0007669"/>
    <property type="project" value="TreeGrafter"/>
</dbReference>
<comment type="similarity">
    <text evidence="1">Belongs to the bacterial ribosomal protein bS16 family.</text>
</comment>
<dbReference type="GO" id="GO:0005739">
    <property type="term" value="C:mitochondrion"/>
    <property type="evidence" value="ECO:0007669"/>
    <property type="project" value="GOC"/>
</dbReference>
<evidence type="ECO:0000256" key="2">
    <source>
        <dbReference type="ARBA" id="ARBA00022980"/>
    </source>
</evidence>
<geneLocation type="plastid" evidence="4"/>
<reference evidence="5" key="2">
    <citation type="submission" date="2017-03" db="EMBL/GenBank/DDBJ databases">
        <title>The new red algal subphylum Proteorhodophytina comprises the largest and most divergent plastid genomes known.</title>
        <authorList>
            <person name="Munoz-Gomez S.A."/>
            <person name="Mejia-Franco F.G."/>
            <person name="Durnin K."/>
            <person name="Morgan C."/>
            <person name="Grisdale C.J."/>
            <person name="Archibald J.M."/>
            <person name="Slamovits C.H."/>
        </authorList>
    </citation>
    <scope>NUCLEOTIDE SEQUENCE</scope>
    <source>
        <strain evidence="5">UTEX LB2854</strain>
    </source>
</reference>
<dbReference type="EMBL" id="KX284718">
    <property type="protein sequence ID" value="AOM66188.1"/>
    <property type="molecule type" value="Genomic_DNA"/>
</dbReference>
<dbReference type="Gene3D" id="3.30.1320.10">
    <property type="match status" value="1"/>
</dbReference>
<dbReference type="NCBIfam" id="TIGR00002">
    <property type="entry name" value="S16"/>
    <property type="match status" value="1"/>
</dbReference>
<dbReference type="HAMAP" id="MF_00385">
    <property type="entry name" value="Ribosomal_bS16"/>
    <property type="match status" value="1"/>
</dbReference>
<dbReference type="SUPFAM" id="SSF54565">
    <property type="entry name" value="Ribosomal protein S16"/>
    <property type="match status" value="1"/>
</dbReference>
<accession>A0A1C9CCS0</accession>
<dbReference type="EMBL" id="KY709207">
    <property type="protein sequence ID" value="ARO90452.1"/>
    <property type="molecule type" value="Genomic_DNA"/>
</dbReference>
<keyword evidence="5" id="KW-0150">Chloroplast</keyword>
<name>A0A1C9CCS0_9RHOD</name>
<dbReference type="GeneID" id="29073258"/>
<keyword evidence="2 4" id="KW-0689">Ribosomal protein</keyword>
<dbReference type="Pfam" id="PF00886">
    <property type="entry name" value="Ribosomal_S16"/>
    <property type="match status" value="1"/>
</dbReference>
<dbReference type="AlphaFoldDB" id="A0A1C9CCS0"/>
<dbReference type="RefSeq" id="YP_009296845.1">
    <property type="nucleotide sequence ID" value="NC_031173.1"/>
</dbReference>
<dbReference type="InterPro" id="IPR023803">
    <property type="entry name" value="Ribosomal_bS16_dom_sf"/>
</dbReference>
<dbReference type="GO" id="GO:0032543">
    <property type="term" value="P:mitochondrial translation"/>
    <property type="evidence" value="ECO:0007669"/>
    <property type="project" value="TreeGrafter"/>
</dbReference>
<evidence type="ECO:0000256" key="3">
    <source>
        <dbReference type="ARBA" id="ARBA00023274"/>
    </source>
</evidence>
<evidence type="ECO:0000313" key="5">
    <source>
        <dbReference type="EMBL" id="ARO90452.1"/>
    </source>
</evidence>
<protein>
    <submittedName>
        <fullName evidence="4 5">Ribosomal protein S16</fullName>
    </submittedName>
</protein>
<reference evidence="4" key="1">
    <citation type="journal article" date="2016" name="BMC Biol.">
        <title>Parallel evolution of highly conserved plastid genome architecture in red seaweeds and seed plants.</title>
        <authorList>
            <person name="Lee J."/>
            <person name="Cho C.H."/>
            <person name="Park S.I."/>
            <person name="Choi J.W."/>
            <person name="Song H.S."/>
            <person name="West J.A."/>
            <person name="Bhattacharya D."/>
            <person name="Yoon H.S."/>
        </authorList>
    </citation>
    <scope>NUCLEOTIDE SEQUENCE</scope>
</reference>
<dbReference type="InterPro" id="IPR000307">
    <property type="entry name" value="Ribosomal_bS16"/>
</dbReference>
<keyword evidence="3" id="KW-0687">Ribonucleoprotein</keyword>
<evidence type="ECO:0000313" key="4">
    <source>
        <dbReference type="EMBL" id="AOM66188.1"/>
    </source>
</evidence>
<sequence>MIRIRMKCFGRKQQRTYRIVIMNDKTRRDGKAIEEVGFYNPRTKETRLDVERIRIRIQQGAQPSETVKHLINKIK</sequence>
<evidence type="ECO:0000256" key="1">
    <source>
        <dbReference type="ARBA" id="ARBA00006668"/>
    </source>
</evidence>
<dbReference type="GO" id="GO:0003735">
    <property type="term" value="F:structural constituent of ribosome"/>
    <property type="evidence" value="ECO:0007669"/>
    <property type="project" value="InterPro"/>
</dbReference>
<dbReference type="PANTHER" id="PTHR12919">
    <property type="entry name" value="30S RIBOSOMAL PROTEIN S16"/>
    <property type="match status" value="1"/>
</dbReference>
<organism evidence="4">
    <name type="scientific">Bangiopsis subsimplex</name>
    <dbReference type="NCBI Taxonomy" id="139980"/>
    <lineage>
        <taxon>Eukaryota</taxon>
        <taxon>Rhodophyta</taxon>
        <taxon>Stylonematophyceae</taxon>
        <taxon>Stylonematales</taxon>
        <taxon>Stylonemataceae</taxon>
        <taxon>Bangiopsis</taxon>
    </lineage>
</organism>
<keyword evidence="4" id="KW-0934">Plastid</keyword>
<proteinExistence type="inferred from homology"/>
<gene>
    <name evidence="4" type="primary">rps16</name>
    <name evidence="4" type="ORF">Bangp_106</name>
</gene>